<dbReference type="Pfam" id="PF06584">
    <property type="entry name" value="DIRP"/>
    <property type="match status" value="1"/>
</dbReference>
<reference evidence="4" key="1">
    <citation type="submission" date="2022-05" db="EMBL/GenBank/DDBJ databases">
        <title>The Musa troglodytarum L. genome provides insights into the mechanism of non-climacteric behaviour and enrichment of carotenoids.</title>
        <authorList>
            <person name="Wang J."/>
        </authorList>
    </citation>
    <scope>NUCLEOTIDE SEQUENCE</scope>
    <source>
        <tissue evidence="4">Leaf</tissue>
    </source>
</reference>
<dbReference type="GO" id="GO:0003677">
    <property type="term" value="F:DNA binding"/>
    <property type="evidence" value="ECO:0007669"/>
    <property type="project" value="TreeGrafter"/>
</dbReference>
<dbReference type="GO" id="GO:0006357">
    <property type="term" value="P:regulation of transcription by RNA polymerase II"/>
    <property type="evidence" value="ECO:0007669"/>
    <property type="project" value="TreeGrafter"/>
</dbReference>
<dbReference type="GO" id="GO:0006351">
    <property type="term" value="P:DNA-templated transcription"/>
    <property type="evidence" value="ECO:0007669"/>
    <property type="project" value="InterPro"/>
</dbReference>
<dbReference type="Pfam" id="PF03080">
    <property type="entry name" value="Neprosin"/>
    <property type="match status" value="1"/>
</dbReference>
<dbReference type="OrthoDB" id="1858978at2759"/>
<dbReference type="InterPro" id="IPR004314">
    <property type="entry name" value="Neprosin"/>
</dbReference>
<dbReference type="Gene3D" id="3.90.1320.10">
    <property type="entry name" value="Outer-capsid protein sigma 3, large lobe"/>
    <property type="match status" value="1"/>
</dbReference>
<dbReference type="PROSITE" id="PS52045">
    <property type="entry name" value="NEPROSIN_PEP_CD"/>
    <property type="match status" value="1"/>
</dbReference>
<keyword evidence="5" id="KW-1185">Reference proteome</keyword>
<name>A0A9E7GQ37_9LILI</name>
<gene>
    <name evidence="4" type="ORF">MUK42_11349</name>
</gene>
<organism evidence="4 5">
    <name type="scientific">Musa troglodytarum</name>
    <name type="common">fe'i banana</name>
    <dbReference type="NCBI Taxonomy" id="320322"/>
    <lineage>
        <taxon>Eukaryota</taxon>
        <taxon>Viridiplantae</taxon>
        <taxon>Streptophyta</taxon>
        <taxon>Embryophyta</taxon>
        <taxon>Tracheophyta</taxon>
        <taxon>Spermatophyta</taxon>
        <taxon>Magnoliopsida</taxon>
        <taxon>Liliopsida</taxon>
        <taxon>Zingiberales</taxon>
        <taxon>Musaceae</taxon>
        <taxon>Musa</taxon>
    </lineage>
</organism>
<protein>
    <recommendedName>
        <fullName evidence="3">Neprosin PEP catalytic domain-containing protein</fullName>
    </recommendedName>
</protein>
<dbReference type="InterPro" id="IPR010561">
    <property type="entry name" value="LIN-9/ALY1"/>
</dbReference>
<evidence type="ECO:0000256" key="1">
    <source>
        <dbReference type="ARBA" id="ARBA00004123"/>
    </source>
</evidence>
<proteinExistence type="predicted"/>
<dbReference type="GO" id="GO:0005654">
    <property type="term" value="C:nucleoplasm"/>
    <property type="evidence" value="ECO:0007669"/>
    <property type="project" value="TreeGrafter"/>
</dbReference>
<dbReference type="InterPro" id="IPR033471">
    <property type="entry name" value="DIRP"/>
</dbReference>
<dbReference type="Proteomes" id="UP001055439">
    <property type="component" value="Chromosome 7"/>
</dbReference>
<dbReference type="EMBL" id="CP097509">
    <property type="protein sequence ID" value="URE19481.1"/>
    <property type="molecule type" value="Genomic_DNA"/>
</dbReference>
<dbReference type="GO" id="GO:0017053">
    <property type="term" value="C:transcription repressor complex"/>
    <property type="evidence" value="ECO:0007669"/>
    <property type="project" value="InterPro"/>
</dbReference>
<dbReference type="InterPro" id="IPR025521">
    <property type="entry name" value="Neprosin_propep"/>
</dbReference>
<evidence type="ECO:0000259" key="3">
    <source>
        <dbReference type="PROSITE" id="PS52045"/>
    </source>
</evidence>
<evidence type="ECO:0000313" key="4">
    <source>
        <dbReference type="EMBL" id="URE19481.1"/>
    </source>
</evidence>
<feature type="domain" description="Neprosin PEP catalytic" evidence="3">
    <location>
        <begin position="1070"/>
        <end position="1327"/>
    </location>
</feature>
<evidence type="ECO:0000256" key="2">
    <source>
        <dbReference type="ARBA" id="ARBA00023242"/>
    </source>
</evidence>
<sequence length="1327" mass="147545">MMIDHYNILEGGDTDQENYQFLRTSTRPQKHGRVSQIDLPKGSKGLVSLQKQSTPSSSGCMPLLRKIHFADTFGGGKIRCVGKRTPRFPIALLSENIIRDNLTSSNKQCSKSKAEVFADEGMHLAALALIEASQIFGSPLGSQSIDRGNEQIGSPPVLSGDSKMANINIVSAGVDGCFLEGKLASKGGCDAVISRDTGLQDTDISSAIPMEYKMQKLQKRRSKGKINMNYQAEMGTCINTEGVNVRNITCKIDAEDKEAKCAFSSQGRKKKLLKELSSDERNALDALLDLGNLTPDLFHTSTSEAELRSHESNWPKVRKDTDHIFSIEVHCVTQKAKNGSNIPPWQGYLSEANRRSCPTIISKPHKGKGKFLGEEIQKCGTGDKSHLTELQKNGVSIEDREISFSSQPIQLSEQGKLTHKLEISLLNRKIGGTTEDKTISTKCLAADNLSMHTGTKTRCKLNLKKEMAQKQLMSSCGVGDKCQNNHSRFMNMKGTLANCLSSQLFRRWCTFEWFYSAIDYPWFAKNDYVEYLNHARLSHIPRFRRAEWSIIRRYKNVSPHNVPDVVIEDAIKDHKDIDCMPLDPWKNMSDDLERQNVPSHLCKSLIVKKTDDFIQQKTNDIPNFASNEIVEVAHMPRFKFPQSAPYKQAKQAICSKQCPLSQMETREADTKALVELMRALEKKVGSAILELRQHNTFQGKLTSPWFRSTENSVLSGPCSNSESHVLEVVETSRQKAKTMVDQSVQAMFSVEGRKDTLASTRDVLYPSKSWSSGVDSDRLDTAYTHIPAVHKLATRDEETSGRLGPANIQIPGLNLVISSDANRGRIPSELISTCVAALFMIENLDRIHKKAIWVVLGLYQETVPTCRGSRDTGTRSYKFAALLFSKPTNLLGNTGIHEDYQESNVGTRSYPKYRSFDGLCAMKVVFFAEEVVDGKSSTLLIEKELLVEAKLNLINKPAVKSIQSEDGDLIDCVDVYKQPAFDHPQLKHHTIQMRPSDEHFGRRDVASSRSSVRMPAQVWQRSGRCPNGTVPILRVQEHHLLNAPSISNYGRKPCKGVTKHEIRAANQTVAAGVEGLHAIGVLVGSGFNYIGAKASINIWNPNTESDDEFTSGQIWLTNGEYNNSDSIEVGWMVNPSVFGDGRARLFVYWTADSGKTTGCFNLLCAGFVQTSSEIALGASFSAVSTYDGPQYEFSVNVWRDLDNGRWWLMYGNDVTVGYWPASLFGGLSKTATAVVFGGDVYSPRMKQSPHTATAMGSGSFSSEHFGRAAFIGKPRIKDYSGEYKYPYPFGTLSTQTSCYSAENYADILWTEPLFYYGGPGRSYPYCQ</sequence>
<accession>A0A9E7GQ37</accession>
<evidence type="ECO:0000313" key="5">
    <source>
        <dbReference type="Proteomes" id="UP001055439"/>
    </source>
</evidence>
<dbReference type="GO" id="GO:0051726">
    <property type="term" value="P:regulation of cell cycle"/>
    <property type="evidence" value="ECO:0007669"/>
    <property type="project" value="TreeGrafter"/>
</dbReference>
<keyword evidence="2" id="KW-0539">Nucleus</keyword>
<dbReference type="PANTHER" id="PTHR21689:SF2">
    <property type="entry name" value="PROTEIN LIN-9 HOMOLOG"/>
    <property type="match status" value="1"/>
</dbReference>
<comment type="subcellular location">
    <subcellularLocation>
        <location evidence="1">Nucleus</location>
    </subcellularLocation>
</comment>
<dbReference type="Pfam" id="PF14365">
    <property type="entry name" value="Neprosin_AP"/>
    <property type="match status" value="1"/>
</dbReference>
<dbReference type="PANTHER" id="PTHR21689">
    <property type="entry name" value="LIN-9"/>
    <property type="match status" value="1"/>
</dbReference>